<proteinExistence type="inferred from homology"/>
<organism evidence="3 4">
    <name type="scientific">Microlunatus elymi</name>
    <dbReference type="NCBI Taxonomy" id="2596828"/>
    <lineage>
        <taxon>Bacteria</taxon>
        <taxon>Bacillati</taxon>
        <taxon>Actinomycetota</taxon>
        <taxon>Actinomycetes</taxon>
        <taxon>Propionibacteriales</taxon>
        <taxon>Propionibacteriaceae</taxon>
        <taxon>Microlunatus</taxon>
    </lineage>
</organism>
<protein>
    <recommendedName>
        <fullName evidence="1">SURF1-like protein</fullName>
    </recommendedName>
</protein>
<feature type="region of interest" description="Disordered" evidence="2">
    <location>
        <begin position="226"/>
        <end position="267"/>
    </location>
</feature>
<dbReference type="Proteomes" id="UP000319263">
    <property type="component" value="Chromosome"/>
</dbReference>
<reference evidence="3 4" key="1">
    <citation type="submission" date="2019-07" db="EMBL/GenBank/DDBJ databases">
        <title>Microlunatus dokdonensis sp. nov. isolated from the rhizospheric soil of the wild plant Elymus tsukushiensis.</title>
        <authorList>
            <person name="Ghim S.-Y."/>
            <person name="Hwang Y.-J."/>
            <person name="Son J.-S."/>
            <person name="Shin J.-H."/>
        </authorList>
    </citation>
    <scope>NUCLEOTIDE SEQUENCE [LARGE SCALE GENOMIC DNA]</scope>
    <source>
        <strain evidence="3 4">KUDC0627</strain>
    </source>
</reference>
<feature type="compositionally biased region" description="Basic and acidic residues" evidence="2">
    <location>
        <begin position="248"/>
        <end position="260"/>
    </location>
</feature>
<evidence type="ECO:0000313" key="3">
    <source>
        <dbReference type="EMBL" id="QDP94747.1"/>
    </source>
</evidence>
<dbReference type="KEGG" id="mik:FOE78_01385"/>
<evidence type="ECO:0000256" key="1">
    <source>
        <dbReference type="RuleBase" id="RU363076"/>
    </source>
</evidence>
<comment type="subcellular location">
    <subcellularLocation>
        <location evidence="1">Cell membrane</location>
        <topology evidence="1">Multi-pass membrane protein</topology>
    </subcellularLocation>
</comment>
<dbReference type="EMBL" id="CP041692">
    <property type="protein sequence ID" value="QDP94747.1"/>
    <property type="molecule type" value="Genomic_DNA"/>
</dbReference>
<feature type="compositionally biased region" description="Acidic residues" evidence="2">
    <location>
        <begin position="227"/>
        <end position="237"/>
    </location>
</feature>
<comment type="caution">
    <text evidence="1">Lacks conserved residue(s) required for the propagation of feature annotation.</text>
</comment>
<dbReference type="PROSITE" id="PS50895">
    <property type="entry name" value="SURF1"/>
    <property type="match status" value="1"/>
</dbReference>
<dbReference type="InterPro" id="IPR002994">
    <property type="entry name" value="Surf1/Shy1"/>
</dbReference>
<sequence length="267" mass="27792">MTVVKQIAVVLGGLLIAAIMVGLGVWQLDVYESQGHSAAVARAAAPPVDVASVAPPGQDVGDAYGRRVRFTGHYDPKLQTYIADPERRGRYRVLTAFRLDSGGALAVVRGVTDGKDAAPPPTGTVTQTGVLLPSEGADAQAAPSSEPTSVVLASLTQSWPIDLVNGYATLGADEARAQSLTPATIELPSSHGRLRNGFYALQWWVFAGFAVVMAIRIARDLGRDGDSVEAFDSDADSDSGGASAAAETEQHSSDTADHRVSGPVRSP</sequence>
<evidence type="ECO:0000256" key="2">
    <source>
        <dbReference type="SAM" id="MobiDB-lite"/>
    </source>
</evidence>
<name>A0A516PU95_9ACTN</name>
<evidence type="ECO:0000313" key="4">
    <source>
        <dbReference type="Proteomes" id="UP000319263"/>
    </source>
</evidence>
<keyword evidence="1" id="KW-1133">Transmembrane helix</keyword>
<dbReference type="AlphaFoldDB" id="A0A516PU95"/>
<keyword evidence="4" id="KW-1185">Reference proteome</keyword>
<feature type="transmembrane region" description="Helical" evidence="1">
    <location>
        <begin position="6"/>
        <end position="26"/>
    </location>
</feature>
<accession>A0A516PU95</accession>
<keyword evidence="1" id="KW-0472">Membrane</keyword>
<gene>
    <name evidence="3" type="ORF">FOE78_01385</name>
</gene>
<dbReference type="RefSeq" id="WP_143984736.1">
    <property type="nucleotide sequence ID" value="NZ_CP041692.1"/>
</dbReference>
<dbReference type="GO" id="GO:0005886">
    <property type="term" value="C:plasma membrane"/>
    <property type="evidence" value="ECO:0007669"/>
    <property type="project" value="UniProtKB-SubCell"/>
</dbReference>
<dbReference type="CDD" id="cd06662">
    <property type="entry name" value="SURF1"/>
    <property type="match status" value="1"/>
</dbReference>
<keyword evidence="1" id="KW-1003">Cell membrane</keyword>
<dbReference type="OrthoDB" id="3266379at2"/>
<comment type="similarity">
    <text evidence="1">Belongs to the SURF1 family.</text>
</comment>
<dbReference type="Pfam" id="PF02104">
    <property type="entry name" value="SURF1"/>
    <property type="match status" value="1"/>
</dbReference>
<keyword evidence="1" id="KW-0812">Transmembrane</keyword>